<comment type="caution">
    <text evidence="1">The sequence shown here is derived from an EMBL/GenBank/DDBJ whole genome shotgun (WGS) entry which is preliminary data.</text>
</comment>
<dbReference type="Gene3D" id="3.40.390.10">
    <property type="entry name" value="Collagenase (Catalytic Domain)"/>
    <property type="match status" value="1"/>
</dbReference>
<protein>
    <recommendedName>
        <fullName evidence="3">Metallopeptidase</fullName>
    </recommendedName>
</protein>
<organism evidence="1 2">
    <name type="scientific">Blastopirellula retiformator</name>
    <dbReference type="NCBI Taxonomy" id="2527970"/>
    <lineage>
        <taxon>Bacteria</taxon>
        <taxon>Pseudomonadati</taxon>
        <taxon>Planctomycetota</taxon>
        <taxon>Planctomycetia</taxon>
        <taxon>Pirellulales</taxon>
        <taxon>Pirellulaceae</taxon>
        <taxon>Blastopirellula</taxon>
    </lineage>
</organism>
<evidence type="ECO:0000313" key="1">
    <source>
        <dbReference type="EMBL" id="TWT39101.1"/>
    </source>
</evidence>
<proteinExistence type="predicted"/>
<sequence>MIVSLVVCALLAAETEEKPAAPEPITAYHLTNYEGWDVYVNKRLLREEKELGDQATRLLQDKLREICRLVPRRPLTELQKAPIWLEVDDDKFDPCACYHPSADWLRKNGFLDKKAKSVEISSAQKFIDWSKEQPFMLLHELAHSYHDRVFGYDDAAIKAAYDRAKQSGQYEKVLRYNGKEERHYALQNPMEYFAEGTEAYFGTNDYYPFVNAELKRHDPQLHKLLGEIWRDE</sequence>
<reference evidence="1 2" key="1">
    <citation type="submission" date="2019-02" db="EMBL/GenBank/DDBJ databases">
        <title>Deep-cultivation of Planctomycetes and their phenomic and genomic characterization uncovers novel biology.</title>
        <authorList>
            <person name="Wiegand S."/>
            <person name="Jogler M."/>
            <person name="Boedeker C."/>
            <person name="Pinto D."/>
            <person name="Vollmers J."/>
            <person name="Rivas-Marin E."/>
            <person name="Kohn T."/>
            <person name="Peeters S.H."/>
            <person name="Heuer A."/>
            <person name="Rast P."/>
            <person name="Oberbeckmann S."/>
            <person name="Bunk B."/>
            <person name="Jeske O."/>
            <person name="Meyerdierks A."/>
            <person name="Storesund J.E."/>
            <person name="Kallscheuer N."/>
            <person name="Luecker S."/>
            <person name="Lage O.M."/>
            <person name="Pohl T."/>
            <person name="Merkel B.J."/>
            <person name="Hornburger P."/>
            <person name="Mueller R.-W."/>
            <person name="Bruemmer F."/>
            <person name="Labrenz M."/>
            <person name="Spormann A.M."/>
            <person name="Op Den Camp H."/>
            <person name="Overmann J."/>
            <person name="Amann R."/>
            <person name="Jetten M.S.M."/>
            <person name="Mascher T."/>
            <person name="Medema M.H."/>
            <person name="Devos D.P."/>
            <person name="Kaster A.-K."/>
            <person name="Ovreas L."/>
            <person name="Rohde M."/>
            <person name="Galperin M.Y."/>
            <person name="Jogler C."/>
        </authorList>
    </citation>
    <scope>NUCLEOTIDE SEQUENCE [LARGE SCALE GENOMIC DNA]</scope>
    <source>
        <strain evidence="1 2">Enr8</strain>
    </source>
</reference>
<dbReference type="RefSeq" id="WP_146429300.1">
    <property type="nucleotide sequence ID" value="NZ_SJPF01000001.1"/>
</dbReference>
<dbReference type="AlphaFoldDB" id="A0A5C5VMI0"/>
<gene>
    <name evidence="1" type="ORF">Enr8_07960</name>
</gene>
<dbReference type="InterPro" id="IPR024079">
    <property type="entry name" value="MetalloPept_cat_dom_sf"/>
</dbReference>
<accession>A0A5C5VMI0</accession>
<evidence type="ECO:0000313" key="2">
    <source>
        <dbReference type="Proteomes" id="UP000318878"/>
    </source>
</evidence>
<keyword evidence="2" id="KW-1185">Reference proteome</keyword>
<dbReference type="GO" id="GO:0008237">
    <property type="term" value="F:metallopeptidase activity"/>
    <property type="evidence" value="ECO:0007669"/>
    <property type="project" value="InterPro"/>
</dbReference>
<dbReference type="OrthoDB" id="5702724at2"/>
<dbReference type="SUPFAM" id="SSF55486">
    <property type="entry name" value="Metalloproteases ('zincins'), catalytic domain"/>
    <property type="match status" value="1"/>
</dbReference>
<dbReference type="Proteomes" id="UP000318878">
    <property type="component" value="Unassembled WGS sequence"/>
</dbReference>
<name>A0A5C5VMI0_9BACT</name>
<evidence type="ECO:0008006" key="3">
    <source>
        <dbReference type="Google" id="ProtNLM"/>
    </source>
</evidence>
<dbReference type="EMBL" id="SJPF01000001">
    <property type="protein sequence ID" value="TWT39101.1"/>
    <property type="molecule type" value="Genomic_DNA"/>
</dbReference>